<dbReference type="RefSeq" id="WP_284231743.1">
    <property type="nucleotide sequence ID" value="NZ_BSUL01000001.1"/>
</dbReference>
<proteinExistence type="predicted"/>
<evidence type="ECO:0000256" key="1">
    <source>
        <dbReference type="ARBA" id="ARBA00023015"/>
    </source>
</evidence>
<evidence type="ECO:0000313" key="5">
    <source>
        <dbReference type="EMBL" id="GMA28396.1"/>
    </source>
</evidence>
<dbReference type="Pfam" id="PF13377">
    <property type="entry name" value="Peripla_BP_3"/>
    <property type="match status" value="1"/>
</dbReference>
<protein>
    <submittedName>
        <fullName evidence="5">LacI family transcriptional regulator</fullName>
    </submittedName>
</protein>
<accession>A0AA37XBA8</accession>
<evidence type="ECO:0000256" key="2">
    <source>
        <dbReference type="ARBA" id="ARBA00023125"/>
    </source>
</evidence>
<dbReference type="SMART" id="SM00354">
    <property type="entry name" value="HTH_LACI"/>
    <property type="match status" value="1"/>
</dbReference>
<dbReference type="PROSITE" id="PS50932">
    <property type="entry name" value="HTH_LACI_2"/>
    <property type="match status" value="1"/>
</dbReference>
<gene>
    <name evidence="5" type="ORF">GCM10025874_16490</name>
</gene>
<evidence type="ECO:0000259" key="4">
    <source>
        <dbReference type="PROSITE" id="PS50932"/>
    </source>
</evidence>
<dbReference type="SUPFAM" id="SSF47413">
    <property type="entry name" value="lambda repressor-like DNA-binding domains"/>
    <property type="match status" value="1"/>
</dbReference>
<dbReference type="AlphaFoldDB" id="A0AA37XBA8"/>
<dbReference type="CDD" id="cd01392">
    <property type="entry name" value="HTH_LacI"/>
    <property type="match status" value="1"/>
</dbReference>
<dbReference type="Gene3D" id="3.40.50.2300">
    <property type="match status" value="2"/>
</dbReference>
<comment type="caution">
    <text evidence="5">The sequence shown here is derived from an EMBL/GenBank/DDBJ whole genome shotgun (WGS) entry which is preliminary data.</text>
</comment>
<keyword evidence="1" id="KW-0805">Transcription regulation</keyword>
<feature type="domain" description="HTH lacI-type" evidence="4">
    <location>
        <begin position="8"/>
        <end position="62"/>
    </location>
</feature>
<keyword evidence="3" id="KW-0804">Transcription</keyword>
<dbReference type="InterPro" id="IPR010982">
    <property type="entry name" value="Lambda_DNA-bd_dom_sf"/>
</dbReference>
<keyword evidence="2" id="KW-0238">DNA-binding</keyword>
<dbReference type="GO" id="GO:0003700">
    <property type="term" value="F:DNA-binding transcription factor activity"/>
    <property type="evidence" value="ECO:0007669"/>
    <property type="project" value="TreeGrafter"/>
</dbReference>
<dbReference type="PRINTS" id="PR00036">
    <property type="entry name" value="HTHLACI"/>
</dbReference>
<dbReference type="PANTHER" id="PTHR30146:SF109">
    <property type="entry name" value="HTH-TYPE TRANSCRIPTIONAL REGULATOR GALS"/>
    <property type="match status" value="1"/>
</dbReference>
<evidence type="ECO:0000313" key="6">
    <source>
        <dbReference type="Proteomes" id="UP001157160"/>
    </source>
</evidence>
<dbReference type="Pfam" id="PF00356">
    <property type="entry name" value="LacI"/>
    <property type="match status" value="1"/>
</dbReference>
<dbReference type="CDD" id="cd01574">
    <property type="entry name" value="PBP1_LacI"/>
    <property type="match status" value="1"/>
</dbReference>
<dbReference type="InterPro" id="IPR000843">
    <property type="entry name" value="HTH_LacI"/>
</dbReference>
<dbReference type="Gene3D" id="1.10.260.40">
    <property type="entry name" value="lambda repressor-like DNA-binding domains"/>
    <property type="match status" value="1"/>
</dbReference>
<keyword evidence="6" id="KW-1185">Reference proteome</keyword>
<dbReference type="EMBL" id="BSUL01000001">
    <property type="protein sequence ID" value="GMA28396.1"/>
    <property type="molecule type" value="Genomic_DNA"/>
</dbReference>
<dbReference type="SUPFAM" id="SSF53822">
    <property type="entry name" value="Periplasmic binding protein-like I"/>
    <property type="match status" value="1"/>
</dbReference>
<dbReference type="InterPro" id="IPR046335">
    <property type="entry name" value="LacI/GalR-like_sensor"/>
</dbReference>
<dbReference type="Proteomes" id="UP001157160">
    <property type="component" value="Unassembled WGS sequence"/>
</dbReference>
<dbReference type="PANTHER" id="PTHR30146">
    <property type="entry name" value="LACI-RELATED TRANSCRIPTIONAL REPRESSOR"/>
    <property type="match status" value="1"/>
</dbReference>
<reference evidence="5 6" key="1">
    <citation type="journal article" date="2014" name="Int. J. Syst. Evol. Microbiol.">
        <title>Complete genome sequence of Corynebacterium casei LMG S-19264T (=DSM 44701T), isolated from a smear-ripened cheese.</title>
        <authorList>
            <consortium name="US DOE Joint Genome Institute (JGI-PGF)"/>
            <person name="Walter F."/>
            <person name="Albersmeier A."/>
            <person name="Kalinowski J."/>
            <person name="Ruckert C."/>
        </authorList>
    </citation>
    <scope>NUCLEOTIDE SEQUENCE [LARGE SCALE GENOMIC DNA]</scope>
    <source>
        <strain evidence="5 6">NBRC 112289</strain>
    </source>
</reference>
<name>A0AA37XBA8_9MICO</name>
<sequence>MTTVKKQATISDVAERAGVSVPTVSRVLNQVVPVSEKRRKRVLAAIEELDYRPSAAARTLASRRSRMLSIVTSNTSRYGYAETIRGIELAARAADYTVTISVVENDDPEVVRRAVTAAFSQSPEGVIVLTFDPAGDATLRSLPTSVPVVALSGARADGVPQVLIDESTAAEELVRGLLEMGHRTVHHITVPAVHGEDGRTTGWRAALQEAGAPVPDIIEATWDPQSGRAVGRELAADPQVTAVLCGNDEIALGLMRGLVDGGRRVPQDISVAGFDDHPLSSLWVPSLTTVRQDFSELGARGVATLLAAMSDEADAGDLHTLRPEVQWRESTAVAANQ</sequence>
<dbReference type="GO" id="GO:0000976">
    <property type="term" value="F:transcription cis-regulatory region binding"/>
    <property type="evidence" value="ECO:0007669"/>
    <property type="project" value="TreeGrafter"/>
</dbReference>
<organism evidence="5 6">
    <name type="scientific">Arenivirga flava</name>
    <dbReference type="NCBI Taxonomy" id="1930060"/>
    <lineage>
        <taxon>Bacteria</taxon>
        <taxon>Bacillati</taxon>
        <taxon>Actinomycetota</taxon>
        <taxon>Actinomycetes</taxon>
        <taxon>Micrococcales</taxon>
        <taxon>Microbacteriaceae</taxon>
        <taxon>Arenivirga</taxon>
    </lineage>
</organism>
<dbReference type="PROSITE" id="PS00356">
    <property type="entry name" value="HTH_LACI_1"/>
    <property type="match status" value="1"/>
</dbReference>
<evidence type="ECO:0000256" key="3">
    <source>
        <dbReference type="ARBA" id="ARBA00023163"/>
    </source>
</evidence>
<dbReference type="InterPro" id="IPR028082">
    <property type="entry name" value="Peripla_BP_I"/>
</dbReference>